<keyword evidence="1" id="KW-0472">Membrane</keyword>
<name>A0ABD3J258_EUCGL</name>
<dbReference type="Proteomes" id="UP001634007">
    <property type="component" value="Unassembled WGS sequence"/>
</dbReference>
<reference evidence="2 3" key="1">
    <citation type="submission" date="2024-11" db="EMBL/GenBank/DDBJ databases">
        <title>Chromosome-level genome assembly of Eucalyptus globulus Labill. provides insights into its genome evolution.</title>
        <authorList>
            <person name="Li X."/>
        </authorList>
    </citation>
    <scope>NUCLEOTIDE SEQUENCE [LARGE SCALE GENOMIC DNA]</scope>
    <source>
        <strain evidence="2">CL2024</strain>
        <tissue evidence="2">Fresh tender leaves</tissue>
    </source>
</reference>
<organism evidence="2 3">
    <name type="scientific">Eucalyptus globulus</name>
    <name type="common">Tasmanian blue gum</name>
    <dbReference type="NCBI Taxonomy" id="34317"/>
    <lineage>
        <taxon>Eukaryota</taxon>
        <taxon>Viridiplantae</taxon>
        <taxon>Streptophyta</taxon>
        <taxon>Embryophyta</taxon>
        <taxon>Tracheophyta</taxon>
        <taxon>Spermatophyta</taxon>
        <taxon>Magnoliopsida</taxon>
        <taxon>eudicotyledons</taxon>
        <taxon>Gunneridae</taxon>
        <taxon>Pentapetalae</taxon>
        <taxon>rosids</taxon>
        <taxon>malvids</taxon>
        <taxon>Myrtales</taxon>
        <taxon>Myrtaceae</taxon>
        <taxon>Myrtoideae</taxon>
        <taxon>Eucalypteae</taxon>
        <taxon>Eucalyptus</taxon>
    </lineage>
</organism>
<keyword evidence="1" id="KW-1133">Transmembrane helix</keyword>
<comment type="caution">
    <text evidence="2">The sequence shown here is derived from an EMBL/GenBank/DDBJ whole genome shotgun (WGS) entry which is preliminary data.</text>
</comment>
<proteinExistence type="predicted"/>
<feature type="transmembrane region" description="Helical" evidence="1">
    <location>
        <begin position="122"/>
        <end position="144"/>
    </location>
</feature>
<feature type="transmembrane region" description="Helical" evidence="1">
    <location>
        <begin position="34"/>
        <end position="54"/>
    </location>
</feature>
<keyword evidence="3" id="KW-1185">Reference proteome</keyword>
<keyword evidence="1" id="KW-0812">Transmembrane</keyword>
<accession>A0ABD3J258</accession>
<gene>
    <name evidence="2" type="ORF">ACJRO7_004671</name>
</gene>
<feature type="transmembrane region" description="Helical" evidence="1">
    <location>
        <begin position="60"/>
        <end position="81"/>
    </location>
</feature>
<evidence type="ECO:0000256" key="1">
    <source>
        <dbReference type="SAM" id="Phobius"/>
    </source>
</evidence>
<evidence type="ECO:0000313" key="2">
    <source>
        <dbReference type="EMBL" id="KAL3719726.1"/>
    </source>
</evidence>
<evidence type="ECO:0000313" key="3">
    <source>
        <dbReference type="Proteomes" id="UP001634007"/>
    </source>
</evidence>
<protein>
    <submittedName>
        <fullName evidence="2">Uncharacterized protein</fullName>
    </submittedName>
</protein>
<sequence>MAEALAAQKREEATMRLEFLQSSVDLFWQQVGRLLLFHAMALSCVQAVTLATQLRCEMRWLPALLILLISAANFIIFFVLLSRVERRYAELAQREEEWRLLLPDDVRLHNVRRLGRRGRLTYAVLVGVSIILLSVGFAAFPWLMTCS</sequence>
<dbReference type="EMBL" id="JBJKBG010000010">
    <property type="protein sequence ID" value="KAL3719726.1"/>
    <property type="molecule type" value="Genomic_DNA"/>
</dbReference>
<dbReference type="AlphaFoldDB" id="A0ABD3J258"/>